<evidence type="ECO:0000313" key="2">
    <source>
        <dbReference type="Proteomes" id="UP000013911"/>
    </source>
</evidence>
<proteinExistence type="predicted"/>
<dbReference type="Proteomes" id="UP000013911">
    <property type="component" value="Unassembled WGS sequence"/>
</dbReference>
<dbReference type="HOGENOM" id="CLU_181271_0_0_9"/>
<dbReference type="eggNOG" id="ENOG502ZUH2">
    <property type="taxonomic scope" value="Bacteria"/>
</dbReference>
<gene>
    <name evidence="1" type="ORF">H131_13138</name>
</gene>
<dbReference type="EMBL" id="AQPX01000020">
    <property type="protein sequence ID" value="EON71890.1"/>
    <property type="molecule type" value="Genomic_DNA"/>
</dbReference>
<sequence>MKRGGKMQFTDDTRTFDTEEIEAAVKNPQREGDERDMLNAFARYAYFRYKQIRNCVNPRKCKYMWIDKVREQLKSPAKIQRVCHLLNITDDEVHYIVNFVKKHLKYVK</sequence>
<name>R7ZCL6_LYSSH</name>
<accession>R7ZCL6</accession>
<dbReference type="AlphaFoldDB" id="R7ZCL6"/>
<protein>
    <submittedName>
        <fullName evidence="1">Uncharacterized protein</fullName>
    </submittedName>
</protein>
<reference evidence="1 2" key="1">
    <citation type="submission" date="2013-04" db="EMBL/GenBank/DDBJ databases">
        <title>Draft genome of the heavy metal tolerant bacterium Lysinibacillus sphaericus strain OT4b.31.</title>
        <authorList>
            <person name="Pena-Montenegro T.D."/>
            <person name="Dussan J."/>
        </authorList>
    </citation>
    <scope>NUCLEOTIDE SEQUENCE [LARGE SCALE GENOMIC DNA]</scope>
    <source>
        <strain evidence="1 2">OT4b.31</strain>
    </source>
</reference>
<comment type="caution">
    <text evidence="1">The sequence shown here is derived from an EMBL/GenBank/DDBJ whole genome shotgun (WGS) entry which is preliminary data.</text>
</comment>
<dbReference type="PATRIC" id="fig|1285586.5.peg.2683"/>
<evidence type="ECO:0000313" key="1">
    <source>
        <dbReference type="EMBL" id="EON71890.1"/>
    </source>
</evidence>
<organism evidence="1 2">
    <name type="scientific">Lysinibacillus sphaericus OT4b.31</name>
    <dbReference type="NCBI Taxonomy" id="1285586"/>
    <lineage>
        <taxon>Bacteria</taxon>
        <taxon>Bacillati</taxon>
        <taxon>Bacillota</taxon>
        <taxon>Bacilli</taxon>
        <taxon>Bacillales</taxon>
        <taxon>Bacillaceae</taxon>
        <taxon>Lysinibacillus</taxon>
    </lineage>
</organism>